<evidence type="ECO:0000313" key="1">
    <source>
        <dbReference type="EMBL" id="CAF3908218.1"/>
    </source>
</evidence>
<evidence type="ECO:0000313" key="2">
    <source>
        <dbReference type="Proteomes" id="UP000663874"/>
    </source>
</evidence>
<sequence>NIHYLHIENIIKFTNRTQIKELCRIFPCVQRLFIHVNSIRLICQIINGFHHLENGIFQFNGIIKPISNEWLKENTRLNNKTCSFTCRSEPNKFLIWISNSIVPTIHLKDNIAENFNSIQDQRSDKCSLQ</sequence>
<accession>A0A819HSE1</accession>
<gene>
    <name evidence="1" type="ORF">FNK824_LOCUS20950</name>
</gene>
<name>A0A819HSE1_9BILA</name>
<dbReference type="EMBL" id="CAJOBE010003940">
    <property type="protein sequence ID" value="CAF3908218.1"/>
    <property type="molecule type" value="Genomic_DNA"/>
</dbReference>
<feature type="non-terminal residue" evidence="1">
    <location>
        <position position="129"/>
    </location>
</feature>
<dbReference type="Proteomes" id="UP000663874">
    <property type="component" value="Unassembled WGS sequence"/>
</dbReference>
<dbReference type="AlphaFoldDB" id="A0A819HSE1"/>
<protein>
    <submittedName>
        <fullName evidence="1">Uncharacterized protein</fullName>
    </submittedName>
</protein>
<proteinExistence type="predicted"/>
<organism evidence="1 2">
    <name type="scientific">Rotaria sordida</name>
    <dbReference type="NCBI Taxonomy" id="392033"/>
    <lineage>
        <taxon>Eukaryota</taxon>
        <taxon>Metazoa</taxon>
        <taxon>Spiralia</taxon>
        <taxon>Gnathifera</taxon>
        <taxon>Rotifera</taxon>
        <taxon>Eurotatoria</taxon>
        <taxon>Bdelloidea</taxon>
        <taxon>Philodinida</taxon>
        <taxon>Philodinidae</taxon>
        <taxon>Rotaria</taxon>
    </lineage>
</organism>
<comment type="caution">
    <text evidence="1">The sequence shown here is derived from an EMBL/GenBank/DDBJ whole genome shotgun (WGS) entry which is preliminary data.</text>
</comment>
<reference evidence="1" key="1">
    <citation type="submission" date="2021-02" db="EMBL/GenBank/DDBJ databases">
        <authorList>
            <person name="Nowell W R."/>
        </authorList>
    </citation>
    <scope>NUCLEOTIDE SEQUENCE</scope>
</reference>